<feature type="chain" id="PRO_5045628630" description="Peptidase S8/S53 domain-containing protein" evidence="13">
    <location>
        <begin position="34"/>
        <end position="468"/>
    </location>
</feature>
<feature type="active site" description="Charge relay system" evidence="10">
    <location>
        <position position="271"/>
    </location>
</feature>
<evidence type="ECO:0000256" key="3">
    <source>
        <dbReference type="ARBA" id="ARBA00022475"/>
    </source>
</evidence>
<feature type="active site" description="Charge relay system" evidence="10">
    <location>
        <position position="100"/>
    </location>
</feature>
<dbReference type="InterPro" id="IPR023834">
    <property type="entry name" value="T7SS_pept_S8A_mycosin"/>
</dbReference>
<keyword evidence="3" id="KW-1003">Cell membrane</keyword>
<dbReference type="PRINTS" id="PR00723">
    <property type="entry name" value="SUBTILISIN"/>
</dbReference>
<feature type="domain" description="Peptidase S8/S53" evidence="14">
    <location>
        <begin position="57"/>
        <end position="320"/>
    </location>
</feature>
<evidence type="ECO:0000256" key="13">
    <source>
        <dbReference type="SAM" id="SignalP"/>
    </source>
</evidence>
<evidence type="ECO:0000256" key="9">
    <source>
        <dbReference type="ARBA" id="ARBA00023136"/>
    </source>
</evidence>
<feature type="transmembrane region" description="Helical" evidence="12">
    <location>
        <begin position="389"/>
        <end position="410"/>
    </location>
</feature>
<dbReference type="PANTHER" id="PTHR43806:SF11">
    <property type="entry name" value="CEREVISIN-RELATED"/>
    <property type="match status" value="1"/>
</dbReference>
<feature type="active site" description="Charge relay system" evidence="10">
    <location>
        <position position="66"/>
    </location>
</feature>
<evidence type="ECO:0000256" key="5">
    <source>
        <dbReference type="ARBA" id="ARBA00022692"/>
    </source>
</evidence>
<keyword evidence="5 12" id="KW-0812">Transmembrane</keyword>
<dbReference type="Gene3D" id="3.40.50.200">
    <property type="entry name" value="Peptidase S8/S53 domain"/>
    <property type="match status" value="1"/>
</dbReference>
<evidence type="ECO:0000313" key="16">
    <source>
        <dbReference type="Proteomes" id="UP001321542"/>
    </source>
</evidence>
<evidence type="ECO:0000256" key="8">
    <source>
        <dbReference type="ARBA" id="ARBA00022989"/>
    </source>
</evidence>
<keyword evidence="4 10" id="KW-0645">Protease</keyword>
<dbReference type="Proteomes" id="UP001321542">
    <property type="component" value="Chromosome"/>
</dbReference>
<feature type="compositionally biased region" description="Low complexity" evidence="11">
    <location>
        <begin position="342"/>
        <end position="364"/>
    </location>
</feature>
<comment type="subcellular location">
    <subcellularLocation>
        <location evidence="1">Cell membrane</location>
        <topology evidence="1">Single-pass membrane protein</topology>
    </subcellularLocation>
</comment>
<protein>
    <recommendedName>
        <fullName evidence="14">Peptidase S8/S53 domain-containing protein</fullName>
    </recommendedName>
</protein>
<reference evidence="15 16" key="2">
    <citation type="journal article" date="2023" name="ChemBioChem">
        <title>Acyltransferase Domain Exchange between Two Independent Type I Polyketide Synthases in the Same Producer Strain of Macrolide Antibiotics.</title>
        <authorList>
            <person name="Kudo F."/>
            <person name="Kishikawa K."/>
            <person name="Tsuboi K."/>
            <person name="Kido T."/>
            <person name="Usui T."/>
            <person name="Hashimoto J."/>
            <person name="Shin-Ya K."/>
            <person name="Miyanaga A."/>
            <person name="Eguchi T."/>
        </authorList>
    </citation>
    <scope>NUCLEOTIDE SEQUENCE [LARGE SCALE GENOMIC DNA]</scope>
    <source>
        <strain evidence="15 16">A-8890</strain>
    </source>
</reference>
<dbReference type="PROSITE" id="PS51892">
    <property type="entry name" value="SUBTILASE"/>
    <property type="match status" value="1"/>
</dbReference>
<dbReference type="Pfam" id="PF00082">
    <property type="entry name" value="Peptidase_S8"/>
    <property type="match status" value="1"/>
</dbReference>
<keyword evidence="7 10" id="KW-0720">Serine protease</keyword>
<gene>
    <name evidence="15" type="ORF">SGFS_038180</name>
</gene>
<evidence type="ECO:0000256" key="7">
    <source>
        <dbReference type="ARBA" id="ARBA00022825"/>
    </source>
</evidence>
<name>A0ABN5VGQ1_9ACTN</name>
<reference evidence="15 16" key="1">
    <citation type="journal article" date="2010" name="ChemBioChem">
        <title>Cloning and characterization of the biosynthetic gene cluster of 16-membered macrolide antibiotic FD-891: involvement of a dual functional cytochrome P450 monooxygenase catalyzing epoxidation and hydroxylation.</title>
        <authorList>
            <person name="Kudo F."/>
            <person name="Motegi A."/>
            <person name="Mizoue K."/>
            <person name="Eguchi T."/>
        </authorList>
    </citation>
    <scope>NUCLEOTIDE SEQUENCE [LARGE SCALE GENOMIC DNA]</scope>
    <source>
        <strain evidence="15 16">A-8890</strain>
    </source>
</reference>
<evidence type="ECO:0000256" key="12">
    <source>
        <dbReference type="SAM" id="Phobius"/>
    </source>
</evidence>
<dbReference type="EMBL" id="AP018448">
    <property type="protein sequence ID" value="BBC32524.1"/>
    <property type="molecule type" value="Genomic_DNA"/>
</dbReference>
<dbReference type="RefSeq" id="WP_286251690.1">
    <property type="nucleotide sequence ID" value="NZ_AP018448.1"/>
</dbReference>
<accession>A0ABN5VGQ1</accession>
<keyword evidence="6 10" id="KW-0378">Hydrolase</keyword>
<feature type="region of interest" description="Disordered" evidence="11">
    <location>
        <begin position="419"/>
        <end position="468"/>
    </location>
</feature>
<dbReference type="InterPro" id="IPR050131">
    <property type="entry name" value="Peptidase_S8_subtilisin-like"/>
</dbReference>
<dbReference type="InterPro" id="IPR036852">
    <property type="entry name" value="Peptidase_S8/S53_dom_sf"/>
</dbReference>
<keyword evidence="13" id="KW-0732">Signal</keyword>
<dbReference type="PANTHER" id="PTHR43806">
    <property type="entry name" value="PEPTIDASE S8"/>
    <property type="match status" value="1"/>
</dbReference>
<evidence type="ECO:0000256" key="6">
    <source>
        <dbReference type="ARBA" id="ARBA00022801"/>
    </source>
</evidence>
<proteinExistence type="inferred from homology"/>
<feature type="compositionally biased region" description="Pro residues" evidence="11">
    <location>
        <begin position="426"/>
        <end position="439"/>
    </location>
</feature>
<dbReference type="InterPro" id="IPR000209">
    <property type="entry name" value="Peptidase_S8/S53_dom"/>
</dbReference>
<dbReference type="SUPFAM" id="SSF52743">
    <property type="entry name" value="Subtilisin-like"/>
    <property type="match status" value="1"/>
</dbReference>
<dbReference type="NCBIfam" id="TIGR03921">
    <property type="entry name" value="T7SS_mycosin"/>
    <property type="match status" value="1"/>
</dbReference>
<evidence type="ECO:0000313" key="15">
    <source>
        <dbReference type="EMBL" id="BBC32524.1"/>
    </source>
</evidence>
<evidence type="ECO:0000256" key="2">
    <source>
        <dbReference type="ARBA" id="ARBA00011073"/>
    </source>
</evidence>
<organism evidence="15 16">
    <name type="scientific">Streptomyces graminofaciens</name>
    <dbReference type="NCBI Taxonomy" id="68212"/>
    <lineage>
        <taxon>Bacteria</taxon>
        <taxon>Bacillati</taxon>
        <taxon>Actinomycetota</taxon>
        <taxon>Actinomycetes</taxon>
        <taxon>Kitasatosporales</taxon>
        <taxon>Streptomycetaceae</taxon>
        <taxon>Streptomyces</taxon>
    </lineage>
</organism>
<evidence type="ECO:0000256" key="4">
    <source>
        <dbReference type="ARBA" id="ARBA00022670"/>
    </source>
</evidence>
<keyword evidence="16" id="KW-1185">Reference proteome</keyword>
<dbReference type="InterPro" id="IPR015500">
    <property type="entry name" value="Peptidase_S8_subtilisin-rel"/>
</dbReference>
<feature type="compositionally biased region" description="Low complexity" evidence="11">
    <location>
        <begin position="373"/>
        <end position="384"/>
    </location>
</feature>
<comment type="similarity">
    <text evidence="2 10">Belongs to the peptidase S8 family.</text>
</comment>
<evidence type="ECO:0000256" key="11">
    <source>
        <dbReference type="SAM" id="MobiDB-lite"/>
    </source>
</evidence>
<keyword evidence="9 12" id="KW-0472">Membrane</keyword>
<evidence type="ECO:0000259" key="14">
    <source>
        <dbReference type="Pfam" id="PF00082"/>
    </source>
</evidence>
<evidence type="ECO:0000256" key="1">
    <source>
        <dbReference type="ARBA" id="ARBA00004162"/>
    </source>
</evidence>
<feature type="region of interest" description="Disordered" evidence="11">
    <location>
        <begin position="328"/>
        <end position="384"/>
    </location>
</feature>
<feature type="signal peptide" evidence="13">
    <location>
        <begin position="1"/>
        <end position="33"/>
    </location>
</feature>
<evidence type="ECO:0000256" key="10">
    <source>
        <dbReference type="PROSITE-ProRule" id="PRU01240"/>
    </source>
</evidence>
<sequence length="468" mass="48000">MLTSSKRTLRPVSMVSAALGLLLVGIAATPAHAESVRAQQWHLDAMHAEEMWKVSTGRGITVAVIDTGVDSSLADLKGQVLDGKDYSGLDGDEHTDVDGHGTSMAALIAATGGRGSLNGSYGLAPGAKILPIRLALNNGISFDNYQSGAKYAAQVATSIRFAADSEAQIINISGGSFKKEADTPGLASAVKYALQKGKLIFAAAGNEGDQANLPGYPASVPGVVAVGAINEKVQRSTFSEWGPQIDVTAPGENMYHACAGGTEICKSEGTSDATAIASASAALIWSKHPDWSNNQVLRVLINTMKGNEEGWTHNDSFGYGVVRPRVALKNPGDPGPADEYPLPDLAAAASASPSPEDSKPSSASGKNQKGKASEAASGSSASGEDNASVVLVAGISAAILLSAAIAVVVIRARGRRRAHTAALPPSTYPPQQLPSPASPQGPYTSGAFHQPPPGHPQPGNTYNSDHSA</sequence>
<keyword evidence="8 12" id="KW-1133">Transmembrane helix</keyword>